<protein>
    <submittedName>
        <fullName evidence="1">Uncharacterized protein</fullName>
    </submittedName>
</protein>
<organism evidence="1 2">
    <name type="scientific">Suillus luteus UH-Slu-Lm8-n1</name>
    <dbReference type="NCBI Taxonomy" id="930992"/>
    <lineage>
        <taxon>Eukaryota</taxon>
        <taxon>Fungi</taxon>
        <taxon>Dikarya</taxon>
        <taxon>Basidiomycota</taxon>
        <taxon>Agaricomycotina</taxon>
        <taxon>Agaricomycetes</taxon>
        <taxon>Agaricomycetidae</taxon>
        <taxon>Boletales</taxon>
        <taxon>Suillineae</taxon>
        <taxon>Suillaceae</taxon>
        <taxon>Suillus</taxon>
    </lineage>
</organism>
<dbReference type="Proteomes" id="UP000054485">
    <property type="component" value="Unassembled WGS sequence"/>
</dbReference>
<sequence length="147" mass="16789">MNAYSLLSKAQPTYLSSQCRNIPESLSSKFGAQCWRYRSRFCLDLDSSFSKQRWRAIDLGGARSSVLSAAPWKQLLKHSVIRVISPGSRATLETNLLTQDTSWSPSLIHQFIFQLRDVNAMNQYDQSLFNYTSIFIHNVHAIQDTIV</sequence>
<evidence type="ECO:0000313" key="2">
    <source>
        <dbReference type="Proteomes" id="UP000054485"/>
    </source>
</evidence>
<dbReference type="HOGENOM" id="CLU_1769326_0_0_1"/>
<reference evidence="2" key="2">
    <citation type="submission" date="2015-01" db="EMBL/GenBank/DDBJ databases">
        <title>Evolutionary Origins and Diversification of the Mycorrhizal Mutualists.</title>
        <authorList>
            <consortium name="DOE Joint Genome Institute"/>
            <consortium name="Mycorrhizal Genomics Consortium"/>
            <person name="Kohler A."/>
            <person name="Kuo A."/>
            <person name="Nagy L.G."/>
            <person name="Floudas D."/>
            <person name="Copeland A."/>
            <person name="Barry K.W."/>
            <person name="Cichocki N."/>
            <person name="Veneault-Fourrey C."/>
            <person name="LaButti K."/>
            <person name="Lindquist E.A."/>
            <person name="Lipzen A."/>
            <person name="Lundell T."/>
            <person name="Morin E."/>
            <person name="Murat C."/>
            <person name="Riley R."/>
            <person name="Ohm R."/>
            <person name="Sun H."/>
            <person name="Tunlid A."/>
            <person name="Henrissat B."/>
            <person name="Grigoriev I.V."/>
            <person name="Hibbett D.S."/>
            <person name="Martin F."/>
        </authorList>
    </citation>
    <scope>NUCLEOTIDE SEQUENCE [LARGE SCALE GENOMIC DNA]</scope>
    <source>
        <strain evidence="2">UH-Slu-Lm8-n1</strain>
    </source>
</reference>
<dbReference type="InParanoid" id="A0A0D0AIN5"/>
<proteinExistence type="predicted"/>
<name>A0A0D0AIN5_9AGAM</name>
<dbReference type="AlphaFoldDB" id="A0A0D0AIN5"/>
<evidence type="ECO:0000313" key="1">
    <source>
        <dbReference type="EMBL" id="KIK41756.1"/>
    </source>
</evidence>
<accession>A0A0D0AIN5</accession>
<dbReference type="OrthoDB" id="10550868at2759"/>
<dbReference type="EMBL" id="KN835259">
    <property type="protein sequence ID" value="KIK41756.1"/>
    <property type="molecule type" value="Genomic_DNA"/>
</dbReference>
<gene>
    <name evidence="1" type="ORF">CY34DRAFT_187074</name>
</gene>
<keyword evidence="2" id="KW-1185">Reference proteome</keyword>
<reference evidence="1 2" key="1">
    <citation type="submission" date="2014-04" db="EMBL/GenBank/DDBJ databases">
        <authorList>
            <consortium name="DOE Joint Genome Institute"/>
            <person name="Kuo A."/>
            <person name="Ruytinx J."/>
            <person name="Rineau F."/>
            <person name="Colpaert J."/>
            <person name="Kohler A."/>
            <person name="Nagy L.G."/>
            <person name="Floudas D."/>
            <person name="Copeland A."/>
            <person name="Barry K.W."/>
            <person name="Cichocki N."/>
            <person name="Veneault-Fourrey C."/>
            <person name="LaButti K."/>
            <person name="Lindquist E.A."/>
            <person name="Lipzen A."/>
            <person name="Lundell T."/>
            <person name="Morin E."/>
            <person name="Murat C."/>
            <person name="Sun H."/>
            <person name="Tunlid A."/>
            <person name="Henrissat B."/>
            <person name="Grigoriev I.V."/>
            <person name="Hibbett D.S."/>
            <person name="Martin F."/>
            <person name="Nordberg H.P."/>
            <person name="Cantor M.N."/>
            <person name="Hua S.X."/>
        </authorList>
    </citation>
    <scope>NUCLEOTIDE SEQUENCE [LARGE SCALE GENOMIC DNA]</scope>
    <source>
        <strain evidence="1 2">UH-Slu-Lm8-n1</strain>
    </source>
</reference>